<feature type="compositionally biased region" description="Basic residues" evidence="1">
    <location>
        <begin position="128"/>
        <end position="138"/>
    </location>
</feature>
<dbReference type="PANTHER" id="PTHR38936:SF1">
    <property type="entry name" value="DUF641 DOMAIN-CONTAINING PROTEIN"/>
    <property type="match status" value="1"/>
</dbReference>
<evidence type="ECO:0000313" key="2">
    <source>
        <dbReference type="EMBL" id="KAE8692085.1"/>
    </source>
</evidence>
<dbReference type="Proteomes" id="UP000436088">
    <property type="component" value="Unassembled WGS sequence"/>
</dbReference>
<comment type="caution">
    <text evidence="2">The sequence shown here is derived from an EMBL/GenBank/DDBJ whole genome shotgun (WGS) entry which is preliminary data.</text>
</comment>
<dbReference type="PANTHER" id="PTHR38936">
    <property type="entry name" value="TITIN-LIKE ISOFORM X2"/>
    <property type="match status" value="1"/>
</dbReference>
<sequence length="138" mass="15579">MEEKVNHLLQQIDEQRKTIEELNFKATRSSSPTGSPRGADVRYRNLYFESQKKIESLMNENHQLALKLERALGKLEAYENGACAISEGLKKMKEMILVTNMTRSTETAVNFSTQAFPSMDAGAEPKTNPKKKKARTGK</sequence>
<accession>A0A6A2ZMF4</accession>
<dbReference type="AlphaFoldDB" id="A0A6A2ZMF4"/>
<gene>
    <name evidence="2" type="ORF">F3Y22_tig00110860pilonHSYRG00070</name>
</gene>
<evidence type="ECO:0000256" key="1">
    <source>
        <dbReference type="SAM" id="MobiDB-lite"/>
    </source>
</evidence>
<keyword evidence="3" id="KW-1185">Reference proteome</keyword>
<evidence type="ECO:0000313" key="3">
    <source>
        <dbReference type="Proteomes" id="UP000436088"/>
    </source>
</evidence>
<proteinExistence type="predicted"/>
<dbReference type="EMBL" id="VEPZ02001140">
    <property type="protein sequence ID" value="KAE8692085.1"/>
    <property type="molecule type" value="Genomic_DNA"/>
</dbReference>
<protein>
    <submittedName>
        <fullName evidence="2">FZO-like</fullName>
    </submittedName>
</protein>
<feature type="region of interest" description="Disordered" evidence="1">
    <location>
        <begin position="113"/>
        <end position="138"/>
    </location>
</feature>
<dbReference type="OrthoDB" id="1937314at2759"/>
<reference evidence="2" key="1">
    <citation type="submission" date="2019-09" db="EMBL/GenBank/DDBJ databases">
        <title>Draft genome information of white flower Hibiscus syriacus.</title>
        <authorList>
            <person name="Kim Y.-M."/>
        </authorList>
    </citation>
    <scope>NUCLEOTIDE SEQUENCE [LARGE SCALE GENOMIC DNA]</scope>
    <source>
        <strain evidence="2">YM2019G1</strain>
    </source>
</reference>
<name>A0A6A2ZMF4_HIBSY</name>
<organism evidence="2 3">
    <name type="scientific">Hibiscus syriacus</name>
    <name type="common">Rose of Sharon</name>
    <dbReference type="NCBI Taxonomy" id="106335"/>
    <lineage>
        <taxon>Eukaryota</taxon>
        <taxon>Viridiplantae</taxon>
        <taxon>Streptophyta</taxon>
        <taxon>Embryophyta</taxon>
        <taxon>Tracheophyta</taxon>
        <taxon>Spermatophyta</taxon>
        <taxon>Magnoliopsida</taxon>
        <taxon>eudicotyledons</taxon>
        <taxon>Gunneridae</taxon>
        <taxon>Pentapetalae</taxon>
        <taxon>rosids</taxon>
        <taxon>malvids</taxon>
        <taxon>Malvales</taxon>
        <taxon>Malvaceae</taxon>
        <taxon>Malvoideae</taxon>
        <taxon>Hibiscus</taxon>
    </lineage>
</organism>